<dbReference type="RefSeq" id="WP_126117506.1">
    <property type="nucleotide sequence ID" value="NZ_CP029610.1"/>
</dbReference>
<dbReference type="AlphaFoldDB" id="A0AAE9MB04"/>
<evidence type="ECO:0000313" key="2">
    <source>
        <dbReference type="EMBL" id="USU95554.1"/>
    </source>
</evidence>
<accession>A0AAE9MB04</accession>
<dbReference type="Proteomes" id="UP001055514">
    <property type="component" value="Chromosome"/>
</dbReference>
<dbReference type="EMBL" id="CP095407">
    <property type="protein sequence ID" value="USU95554.1"/>
    <property type="molecule type" value="Genomic_DNA"/>
</dbReference>
<protein>
    <recommendedName>
        <fullName evidence="1">Bbp19-like phage domain-containing protein</fullName>
    </recommendedName>
</protein>
<dbReference type="InterPro" id="IPR057447">
    <property type="entry name" value="Bbp19-like_phage"/>
</dbReference>
<sequence>MQRRGLVILKEKYWDENRLHFDQKVYLEGKYHAALDEISKLEAQRFEQWERAEVLEQKNIDLKHELSERPLPIQDSDENTEQGNFVRTKRLKRATPETYRNVFDLDINGQRVLEHLTMVFCKDAFAPNDKGGERETCYRLGAQSVINHIVNSINQANQPNYKEQDND</sequence>
<gene>
    <name evidence="2" type="ORF">MWH18_04630</name>
</gene>
<evidence type="ECO:0000259" key="1">
    <source>
        <dbReference type="Pfam" id="PF25181"/>
    </source>
</evidence>
<evidence type="ECO:0000313" key="3">
    <source>
        <dbReference type="Proteomes" id="UP001055514"/>
    </source>
</evidence>
<name>A0AAE9MB04_ACIPI</name>
<reference evidence="2" key="1">
    <citation type="submission" date="2022-04" db="EMBL/GenBank/DDBJ databases">
        <title>Emergence of ST220 Acinetobacter pittii strain in bloodstream infection, which co-producing chromosomal NDM-1 and OXA-820 carbapenemases.</title>
        <authorList>
            <person name="Tian C."/>
            <person name="Xing M."/>
            <person name="Fu L."/>
            <person name="Xia D."/>
        </authorList>
    </citation>
    <scope>NUCLEOTIDE SEQUENCE</scope>
    <source>
        <strain evidence="2">TCM</strain>
    </source>
</reference>
<organism evidence="2 3">
    <name type="scientific">Acinetobacter pittii</name>
    <name type="common">Acinetobacter genomosp. 3</name>
    <dbReference type="NCBI Taxonomy" id="48296"/>
    <lineage>
        <taxon>Bacteria</taxon>
        <taxon>Pseudomonadati</taxon>
        <taxon>Pseudomonadota</taxon>
        <taxon>Gammaproteobacteria</taxon>
        <taxon>Moraxellales</taxon>
        <taxon>Moraxellaceae</taxon>
        <taxon>Acinetobacter</taxon>
        <taxon>Acinetobacter calcoaceticus/baumannii complex</taxon>
    </lineage>
</organism>
<proteinExistence type="predicted"/>
<dbReference type="Pfam" id="PF25181">
    <property type="entry name" value="Phage_Bbp19"/>
    <property type="match status" value="1"/>
</dbReference>
<feature type="domain" description="Bbp19-like phage" evidence="1">
    <location>
        <begin position="99"/>
        <end position="150"/>
    </location>
</feature>